<dbReference type="PANTHER" id="PTHR39550:SF1">
    <property type="entry name" value="SLL0658 PROTEIN"/>
    <property type="match status" value="1"/>
</dbReference>
<sequence>MPDIISDTTPIISLLKINELEILHKAYQSIIIPEAVFKEIERGKNKDYYTDISKLDWIKVMEIKNKNAVTNLNYLDSGEAEVIILAREIRADLVIIDEILGRKFAKNAGLIVTGTIGVLIKAKKMKLINNVLPLLEEMQNKGIWIDKGLKEKILIMLNE</sequence>
<dbReference type="RefSeq" id="WP_072878558.1">
    <property type="nucleotide sequence ID" value="NZ_FQVT01000004.1"/>
</dbReference>
<evidence type="ECO:0000313" key="1">
    <source>
        <dbReference type="EMBL" id="SHG00708.1"/>
    </source>
</evidence>
<evidence type="ECO:0000313" key="2">
    <source>
        <dbReference type="Proteomes" id="UP000183945"/>
    </source>
</evidence>
<accession>A0A1M5GAL1</accession>
<dbReference type="AlphaFoldDB" id="A0A1M5GAL1"/>
<reference evidence="2" key="1">
    <citation type="submission" date="2016-11" db="EMBL/GenBank/DDBJ databases">
        <authorList>
            <person name="Varghese N."/>
            <person name="Submissions S."/>
        </authorList>
    </citation>
    <scope>NUCLEOTIDE SEQUENCE [LARGE SCALE GENOMIC DNA]</scope>
    <source>
        <strain evidence="2">DSM 24579</strain>
    </source>
</reference>
<dbReference type="Proteomes" id="UP000183945">
    <property type="component" value="Unassembled WGS sequence"/>
</dbReference>
<dbReference type="EMBL" id="FQVT01000004">
    <property type="protein sequence ID" value="SHG00708.1"/>
    <property type="molecule type" value="Genomic_DNA"/>
</dbReference>
<gene>
    <name evidence="1" type="ORF">SAMN05444483_10473</name>
</gene>
<dbReference type="OrthoDB" id="764457at2"/>
<dbReference type="PANTHER" id="PTHR39550">
    <property type="entry name" value="SLL0658 PROTEIN"/>
    <property type="match status" value="1"/>
</dbReference>
<protein>
    <recommendedName>
        <fullName evidence="3">Nucleic acid-binding protein, contains PIN domain</fullName>
    </recommendedName>
</protein>
<dbReference type="STRING" id="1073325.SAMN05444483_10473"/>
<dbReference type="Pfam" id="PF11848">
    <property type="entry name" value="DUF3368"/>
    <property type="match status" value="1"/>
</dbReference>
<evidence type="ECO:0008006" key="3">
    <source>
        <dbReference type="Google" id="ProtNLM"/>
    </source>
</evidence>
<organism evidence="1 2">
    <name type="scientific">Salegentibacter echinorum</name>
    <dbReference type="NCBI Taxonomy" id="1073325"/>
    <lineage>
        <taxon>Bacteria</taxon>
        <taxon>Pseudomonadati</taxon>
        <taxon>Bacteroidota</taxon>
        <taxon>Flavobacteriia</taxon>
        <taxon>Flavobacteriales</taxon>
        <taxon>Flavobacteriaceae</taxon>
        <taxon>Salegentibacter</taxon>
    </lineage>
</organism>
<dbReference type="InterPro" id="IPR021799">
    <property type="entry name" value="PIN-like_prokaryotic"/>
</dbReference>
<name>A0A1M5GAL1_SALEC</name>
<proteinExistence type="predicted"/>
<keyword evidence="2" id="KW-1185">Reference proteome</keyword>